<dbReference type="RefSeq" id="WP_282213326.1">
    <property type="nucleotide sequence ID" value="NZ_OX458332.1"/>
</dbReference>
<dbReference type="SUPFAM" id="SSF50037">
    <property type="entry name" value="C-terminal domain of transcriptional repressors"/>
    <property type="match status" value="1"/>
</dbReference>
<evidence type="ECO:0000256" key="5">
    <source>
        <dbReference type="ARBA" id="ARBA00047846"/>
    </source>
</evidence>
<dbReference type="InterPro" id="IPR036390">
    <property type="entry name" value="WH_DNA-bd_sf"/>
</dbReference>
<dbReference type="GO" id="GO:0005524">
    <property type="term" value="F:ATP binding"/>
    <property type="evidence" value="ECO:0007669"/>
    <property type="project" value="UniProtKB-UniRule"/>
</dbReference>
<dbReference type="InterPro" id="IPR030855">
    <property type="entry name" value="Bifunct_BirA"/>
</dbReference>
<evidence type="ECO:0000259" key="7">
    <source>
        <dbReference type="PROSITE" id="PS51733"/>
    </source>
</evidence>
<keyword evidence="4 6" id="KW-0092">Biotin</keyword>
<organism evidence="8 9">
    <name type="scientific">Methylococcus capsulatus</name>
    <dbReference type="NCBI Taxonomy" id="414"/>
    <lineage>
        <taxon>Bacteria</taxon>
        <taxon>Pseudomonadati</taxon>
        <taxon>Pseudomonadota</taxon>
        <taxon>Gammaproteobacteria</taxon>
        <taxon>Methylococcales</taxon>
        <taxon>Methylococcaceae</taxon>
        <taxon>Methylococcus</taxon>
    </lineage>
</organism>
<dbReference type="InterPro" id="IPR003142">
    <property type="entry name" value="BPL_C"/>
</dbReference>
<evidence type="ECO:0000313" key="9">
    <source>
        <dbReference type="Proteomes" id="UP001158598"/>
    </source>
</evidence>
<reference evidence="8" key="1">
    <citation type="submission" date="2023-03" db="EMBL/GenBank/DDBJ databases">
        <authorList>
            <person name="Pearce D."/>
        </authorList>
    </citation>
    <scope>NUCLEOTIDE SEQUENCE</scope>
    <source>
        <strain evidence="8">Mc</strain>
    </source>
</reference>
<sequence>MSAASGFSAAARRLLSLLADGGFHSGETIAASAGCSRTGVWRRIEELRALGVEVHAVPGMGYRLAHPLELLDGEVIAGALTGTAAEAIGLIEVHEQLDSTNDHLMRRAAEGAPAGTVCLAERQSAGRGRIGRTWVSPLSGNVYLSLLWRFGRAGFSGLSLAVGVAVVRALRAQGIGDAALKWPNDILWSRRKLGGILIEVRGEANDQYAVVIGIGLNVNLPDSHAVAIDQDWIDLARIPGGAAVSRNRLIAGMLNELAPLLTDYETTGLAPYLEEWRGYHGFEGAQASVQQGDWVWTGRIVGVSGEGLLLLACEDGPVREFASGDVRVRPL</sequence>
<dbReference type="CDD" id="cd16442">
    <property type="entry name" value="BPL"/>
    <property type="match status" value="1"/>
</dbReference>
<dbReference type="SUPFAM" id="SSF46785">
    <property type="entry name" value="Winged helix' DNA-binding domain"/>
    <property type="match status" value="1"/>
</dbReference>
<keyword evidence="6" id="KW-0804">Transcription</keyword>
<keyword evidence="3 6" id="KW-0067">ATP-binding</keyword>
<dbReference type="InterPro" id="IPR004143">
    <property type="entry name" value="BPL_LPL_catalytic"/>
</dbReference>
<dbReference type="InterPro" id="IPR045864">
    <property type="entry name" value="aa-tRNA-synth_II/BPL/LPL"/>
</dbReference>
<feature type="binding site" evidence="6">
    <location>
        <begin position="127"/>
        <end position="129"/>
    </location>
    <ligand>
        <name>biotin</name>
        <dbReference type="ChEBI" id="CHEBI:57586"/>
    </ligand>
</feature>
<protein>
    <recommendedName>
        <fullName evidence="6">Bifunctional ligase/repressor BirA</fullName>
    </recommendedName>
    <alternativeName>
        <fullName evidence="6">Biotin operon repressor</fullName>
    </alternativeName>
    <alternativeName>
        <fullName evidence="6">Biotin--[acetyl-CoA-carboxylase] ligase</fullName>
        <ecNumber evidence="6">6.3.4.15</ecNumber>
    </alternativeName>
    <alternativeName>
        <fullName evidence="6">Biotin--protein ligase</fullName>
    </alternativeName>
    <alternativeName>
        <fullName evidence="6">Biotin-[acetyl-CoA carboxylase] synthetase</fullName>
    </alternativeName>
</protein>
<evidence type="ECO:0000256" key="4">
    <source>
        <dbReference type="ARBA" id="ARBA00023267"/>
    </source>
</evidence>
<dbReference type="GO" id="GO:0004077">
    <property type="term" value="F:biotin--[biotin carboxyl-carrier protein] ligase activity"/>
    <property type="evidence" value="ECO:0007669"/>
    <property type="project" value="UniProtKB-UniRule"/>
</dbReference>
<dbReference type="NCBIfam" id="TIGR00121">
    <property type="entry name" value="birA_ligase"/>
    <property type="match status" value="1"/>
</dbReference>
<keyword evidence="2 6" id="KW-0547">Nucleotide-binding</keyword>
<dbReference type="GO" id="GO:0006355">
    <property type="term" value="P:regulation of DNA-templated transcription"/>
    <property type="evidence" value="ECO:0007669"/>
    <property type="project" value="UniProtKB-UniRule"/>
</dbReference>
<comment type="function">
    <text evidence="6">Acts both as a biotin--[acetyl-CoA-carboxylase] ligase and a biotin-operon repressor. In the presence of ATP, BirA activates biotin to form the BirA-biotinyl-5'-adenylate (BirA-bio-5'-AMP or holoBirA) complex. HoloBirA can either transfer the biotinyl moiety to the biotin carboxyl carrier protein (BCCP) subunit of acetyl-CoA carboxylase, or bind to the biotin operator site and inhibit transcription of the operon.</text>
</comment>
<dbReference type="PROSITE" id="PS51733">
    <property type="entry name" value="BPL_LPL_CATALYTIC"/>
    <property type="match status" value="1"/>
</dbReference>
<dbReference type="GO" id="GO:0005737">
    <property type="term" value="C:cytoplasm"/>
    <property type="evidence" value="ECO:0007669"/>
    <property type="project" value="TreeGrafter"/>
</dbReference>
<accession>A0AA35UMM4</accession>
<dbReference type="Pfam" id="PF08279">
    <property type="entry name" value="HTH_11"/>
    <property type="match status" value="1"/>
</dbReference>
<dbReference type="EMBL" id="OX458332">
    <property type="protein sequence ID" value="CAI8869997.1"/>
    <property type="molecule type" value="Genomic_DNA"/>
</dbReference>
<dbReference type="InterPro" id="IPR004408">
    <property type="entry name" value="Biotin_CoA_COase_ligase"/>
</dbReference>
<feature type="binding site" evidence="6">
    <location>
        <position position="192"/>
    </location>
    <ligand>
        <name>biotin</name>
        <dbReference type="ChEBI" id="CHEBI:57586"/>
    </ligand>
</feature>
<keyword evidence="6" id="KW-0805">Transcription regulation</keyword>
<evidence type="ECO:0000256" key="6">
    <source>
        <dbReference type="HAMAP-Rule" id="MF_00978"/>
    </source>
</evidence>
<name>A0AA35UMM4_METCP</name>
<dbReference type="AlphaFoldDB" id="A0AA35UMM4"/>
<evidence type="ECO:0000256" key="3">
    <source>
        <dbReference type="ARBA" id="ARBA00022840"/>
    </source>
</evidence>
<dbReference type="InterPro" id="IPR036388">
    <property type="entry name" value="WH-like_DNA-bd_sf"/>
</dbReference>
<dbReference type="EC" id="6.3.4.15" evidence="6"/>
<dbReference type="InterPro" id="IPR008988">
    <property type="entry name" value="Transcriptional_repressor_C"/>
</dbReference>
<evidence type="ECO:0000313" key="8">
    <source>
        <dbReference type="EMBL" id="CAI8869997.1"/>
    </source>
</evidence>
<dbReference type="PANTHER" id="PTHR12835">
    <property type="entry name" value="BIOTIN PROTEIN LIGASE"/>
    <property type="match status" value="1"/>
</dbReference>
<dbReference type="GO" id="GO:0003677">
    <property type="term" value="F:DNA binding"/>
    <property type="evidence" value="ECO:0007669"/>
    <property type="project" value="UniProtKB-UniRule"/>
</dbReference>
<proteinExistence type="inferred from homology"/>
<evidence type="ECO:0000256" key="1">
    <source>
        <dbReference type="ARBA" id="ARBA00022598"/>
    </source>
</evidence>
<keyword evidence="1 6" id="KW-0436">Ligase</keyword>
<dbReference type="SUPFAM" id="SSF55681">
    <property type="entry name" value="Class II aaRS and biotin synthetases"/>
    <property type="match status" value="1"/>
</dbReference>
<feature type="DNA-binding region" description="H-T-H motif" evidence="6">
    <location>
        <begin position="26"/>
        <end position="45"/>
    </location>
</feature>
<dbReference type="PANTHER" id="PTHR12835:SF5">
    <property type="entry name" value="BIOTIN--PROTEIN LIGASE"/>
    <property type="match status" value="1"/>
</dbReference>
<comment type="catalytic activity">
    <reaction evidence="5 6">
        <text>biotin + L-lysyl-[protein] + ATP = N(6)-biotinyl-L-lysyl-[protein] + AMP + diphosphate + H(+)</text>
        <dbReference type="Rhea" id="RHEA:11756"/>
        <dbReference type="Rhea" id="RHEA-COMP:9752"/>
        <dbReference type="Rhea" id="RHEA-COMP:10505"/>
        <dbReference type="ChEBI" id="CHEBI:15378"/>
        <dbReference type="ChEBI" id="CHEBI:29969"/>
        <dbReference type="ChEBI" id="CHEBI:30616"/>
        <dbReference type="ChEBI" id="CHEBI:33019"/>
        <dbReference type="ChEBI" id="CHEBI:57586"/>
        <dbReference type="ChEBI" id="CHEBI:83144"/>
        <dbReference type="ChEBI" id="CHEBI:456215"/>
        <dbReference type="EC" id="6.3.4.15"/>
    </reaction>
</comment>
<keyword evidence="6" id="KW-0238">DNA-binding</keyword>
<dbReference type="Pfam" id="PF02237">
    <property type="entry name" value="BPL_C"/>
    <property type="match status" value="1"/>
</dbReference>
<comment type="similarity">
    <text evidence="6">Belongs to the biotin--protein ligase family.</text>
</comment>
<feature type="domain" description="BPL/LPL catalytic" evidence="7">
    <location>
        <begin position="73"/>
        <end position="265"/>
    </location>
</feature>
<keyword evidence="6" id="KW-0678">Repressor</keyword>
<evidence type="ECO:0000256" key="2">
    <source>
        <dbReference type="ARBA" id="ARBA00022741"/>
    </source>
</evidence>
<feature type="binding site" evidence="6">
    <location>
        <position position="123"/>
    </location>
    <ligand>
        <name>biotin</name>
        <dbReference type="ChEBI" id="CHEBI:57586"/>
    </ligand>
</feature>
<feature type="binding site" evidence="6">
    <location>
        <begin position="99"/>
        <end position="101"/>
    </location>
    <ligand>
        <name>biotin</name>
        <dbReference type="ChEBI" id="CHEBI:57586"/>
    </ligand>
</feature>
<dbReference type="InterPro" id="IPR013196">
    <property type="entry name" value="HTH_11"/>
</dbReference>
<dbReference type="Proteomes" id="UP001158598">
    <property type="component" value="Chromosome"/>
</dbReference>
<gene>
    <name evidence="6 8" type="primary">birA</name>
    <name evidence="8" type="ORF">MCNOR_2852</name>
</gene>
<dbReference type="Gene3D" id="3.30.930.10">
    <property type="entry name" value="Bira Bifunctional Protein, Domain 2"/>
    <property type="match status" value="1"/>
</dbReference>
<dbReference type="HAMAP" id="MF_00978">
    <property type="entry name" value="Bifunct_BirA"/>
    <property type="match status" value="1"/>
</dbReference>
<dbReference type="Pfam" id="PF03099">
    <property type="entry name" value="BPL_LplA_LipB"/>
    <property type="match status" value="1"/>
</dbReference>
<dbReference type="Gene3D" id="2.30.30.100">
    <property type="match status" value="1"/>
</dbReference>
<dbReference type="Gene3D" id="1.10.10.10">
    <property type="entry name" value="Winged helix-like DNA-binding domain superfamily/Winged helix DNA-binding domain"/>
    <property type="match status" value="1"/>
</dbReference>